<dbReference type="Proteomes" id="UP000238479">
    <property type="component" value="Chromosome 3"/>
</dbReference>
<protein>
    <submittedName>
        <fullName evidence="1">Uncharacterized protein</fullName>
    </submittedName>
</protein>
<sequence>MVVCSICAERVSGLFFTTYYIDRICLPLYMPLFPVRFLVRPMVEFNSSRF</sequence>
<evidence type="ECO:0000313" key="1">
    <source>
        <dbReference type="EMBL" id="PRQ45253.1"/>
    </source>
</evidence>
<keyword evidence="2" id="KW-1185">Reference proteome</keyword>
<reference evidence="1 2" key="1">
    <citation type="journal article" date="2018" name="Nat. Genet.">
        <title>The Rosa genome provides new insights in the design of modern roses.</title>
        <authorList>
            <person name="Bendahmane M."/>
        </authorList>
    </citation>
    <scope>NUCLEOTIDE SEQUENCE [LARGE SCALE GENOMIC DNA]</scope>
    <source>
        <strain evidence="2">cv. Old Blush</strain>
    </source>
</reference>
<proteinExistence type="predicted"/>
<gene>
    <name evidence="1" type="ORF">RchiOBHm_Chr3g0488141</name>
</gene>
<dbReference type="EMBL" id="PDCK01000041">
    <property type="protein sequence ID" value="PRQ45253.1"/>
    <property type="molecule type" value="Genomic_DNA"/>
</dbReference>
<dbReference type="AlphaFoldDB" id="A0A2P6RFP1"/>
<name>A0A2P6RFP1_ROSCH</name>
<comment type="caution">
    <text evidence="1">The sequence shown here is derived from an EMBL/GenBank/DDBJ whole genome shotgun (WGS) entry which is preliminary data.</text>
</comment>
<organism evidence="1 2">
    <name type="scientific">Rosa chinensis</name>
    <name type="common">China rose</name>
    <dbReference type="NCBI Taxonomy" id="74649"/>
    <lineage>
        <taxon>Eukaryota</taxon>
        <taxon>Viridiplantae</taxon>
        <taxon>Streptophyta</taxon>
        <taxon>Embryophyta</taxon>
        <taxon>Tracheophyta</taxon>
        <taxon>Spermatophyta</taxon>
        <taxon>Magnoliopsida</taxon>
        <taxon>eudicotyledons</taxon>
        <taxon>Gunneridae</taxon>
        <taxon>Pentapetalae</taxon>
        <taxon>rosids</taxon>
        <taxon>fabids</taxon>
        <taxon>Rosales</taxon>
        <taxon>Rosaceae</taxon>
        <taxon>Rosoideae</taxon>
        <taxon>Rosoideae incertae sedis</taxon>
        <taxon>Rosa</taxon>
    </lineage>
</organism>
<dbReference type="Gramene" id="PRQ45253">
    <property type="protein sequence ID" value="PRQ45253"/>
    <property type="gene ID" value="RchiOBHm_Chr3g0488141"/>
</dbReference>
<accession>A0A2P6RFP1</accession>
<evidence type="ECO:0000313" key="2">
    <source>
        <dbReference type="Proteomes" id="UP000238479"/>
    </source>
</evidence>